<organism evidence="6 7">
    <name type="scientific">Hyaloscypha variabilis (strain UAMH 11265 / GT02V1 / F)</name>
    <name type="common">Meliniomyces variabilis</name>
    <dbReference type="NCBI Taxonomy" id="1149755"/>
    <lineage>
        <taxon>Eukaryota</taxon>
        <taxon>Fungi</taxon>
        <taxon>Dikarya</taxon>
        <taxon>Ascomycota</taxon>
        <taxon>Pezizomycotina</taxon>
        <taxon>Leotiomycetes</taxon>
        <taxon>Helotiales</taxon>
        <taxon>Hyaloscyphaceae</taxon>
        <taxon>Hyaloscypha</taxon>
        <taxon>Hyaloscypha variabilis</taxon>
    </lineage>
</organism>
<reference evidence="6 7" key="1">
    <citation type="submission" date="2016-04" db="EMBL/GenBank/DDBJ databases">
        <title>A degradative enzymes factory behind the ericoid mycorrhizal symbiosis.</title>
        <authorList>
            <consortium name="DOE Joint Genome Institute"/>
            <person name="Martino E."/>
            <person name="Morin E."/>
            <person name="Grelet G."/>
            <person name="Kuo A."/>
            <person name="Kohler A."/>
            <person name="Daghino S."/>
            <person name="Barry K."/>
            <person name="Choi C."/>
            <person name="Cichocki N."/>
            <person name="Clum A."/>
            <person name="Copeland A."/>
            <person name="Hainaut M."/>
            <person name="Haridas S."/>
            <person name="Labutti K."/>
            <person name="Lindquist E."/>
            <person name="Lipzen A."/>
            <person name="Khouja H.-R."/>
            <person name="Murat C."/>
            <person name="Ohm R."/>
            <person name="Olson A."/>
            <person name="Spatafora J."/>
            <person name="Veneault-Fourrey C."/>
            <person name="Henrissat B."/>
            <person name="Grigoriev I."/>
            <person name="Martin F."/>
            <person name="Perotto S."/>
        </authorList>
    </citation>
    <scope>NUCLEOTIDE SEQUENCE [LARGE SCALE GENOMIC DNA]</scope>
    <source>
        <strain evidence="6 7">F</strain>
    </source>
</reference>
<gene>
    <name evidence="6" type="ORF">L207DRAFT_497860</name>
</gene>
<dbReference type="EMBL" id="KZ613954">
    <property type="protein sequence ID" value="PMD34463.1"/>
    <property type="molecule type" value="Genomic_DNA"/>
</dbReference>
<feature type="repeat" description="WD" evidence="4">
    <location>
        <begin position="815"/>
        <end position="856"/>
    </location>
</feature>
<dbReference type="PROSITE" id="PS00678">
    <property type="entry name" value="WD_REPEATS_1"/>
    <property type="match status" value="5"/>
</dbReference>
<accession>A0A2J6R7G7</accession>
<dbReference type="Proteomes" id="UP000235786">
    <property type="component" value="Unassembled WGS sequence"/>
</dbReference>
<dbReference type="InterPro" id="IPR001680">
    <property type="entry name" value="WD40_rpt"/>
</dbReference>
<keyword evidence="3" id="KW-0833">Ubl conjugation pathway</keyword>
<dbReference type="GO" id="GO:0000209">
    <property type="term" value="P:protein polyubiquitination"/>
    <property type="evidence" value="ECO:0007669"/>
    <property type="project" value="TreeGrafter"/>
</dbReference>
<dbReference type="InterPro" id="IPR015943">
    <property type="entry name" value="WD40/YVTN_repeat-like_dom_sf"/>
</dbReference>
<dbReference type="STRING" id="1149755.A0A2J6R7G7"/>
<dbReference type="InterPro" id="IPR051983">
    <property type="entry name" value="WSB_SOCS-box_domain"/>
</dbReference>
<dbReference type="Gene3D" id="2.130.10.10">
    <property type="entry name" value="YVTN repeat-like/Quinoprotein amine dehydrogenase"/>
    <property type="match status" value="3"/>
</dbReference>
<dbReference type="CDD" id="cd00200">
    <property type="entry name" value="WD40"/>
    <property type="match status" value="1"/>
</dbReference>
<dbReference type="Pfam" id="PF06985">
    <property type="entry name" value="HET"/>
    <property type="match status" value="1"/>
</dbReference>
<dbReference type="AlphaFoldDB" id="A0A2J6R7G7"/>
<dbReference type="PANTHER" id="PTHR15622">
    <property type="entry name" value="WD40 REPEAT PROTEIN"/>
    <property type="match status" value="1"/>
</dbReference>
<dbReference type="InterPro" id="IPR036322">
    <property type="entry name" value="WD40_repeat_dom_sf"/>
</dbReference>
<evidence type="ECO:0000256" key="4">
    <source>
        <dbReference type="PROSITE-ProRule" id="PRU00221"/>
    </source>
</evidence>
<sequence>MSPYCYHPLLPGPDTIRLLRLKPDEDETALVQCELFNYSLQKSTKGTHLYEALSYVWGDPEETVPIHVDGNEFPVTVKLHEALLCLRDRSIERIIWVDAVCINQNDDTEKTHEIGLMPKIYGQANRVIIWLGAAADDSDLAIEEIRLAGSKKSTNSSDETIQQAIVALLERAWFQRIWVLQEVAAARHVLIMCGSMEIDGYAFCLGVEVLKRYYRARPDLQGLIGSVTYLIKGAIFRPKHATSWSGRSSLDICPLGELIDRYHTHEATKRHDKVYALLGMSSDDLKDTDLLLGYEVLWEDLLQRLTKFLLGDKISVENWPDMEGAVIKSKGRVLGKVSLEKSGIASEDGHDVDIIFQNTLVQPGYMKEWSAHWTLHSSAKSIRDGDLVCLLDGSPKPTIIRPCKDHFVVITIAATPTVVIPAEIGNIEWPELLRSIKTFPRNFLLVWDWKKSTERRQDGDDESLVEINSRLPKGSKTYSEDDLDKATRLWDCAAILTDSEMDDKARNILEPVLESSTSITPPEKLFDKLYITVLSRTIRTDYTSEKREEVCSALKHILGSVVVLCSQLSAYALAKLLHITKQEVDQTLQDLDDILDIPEDQTRLLRLYHPSFRKFLLSKDRCIDSKFWVDEKQAHRILAENCISLMSATLKQDICGLGTQDVLATDLKSSQLEQCLPSEVQYACLYWVQHLQKSNIQLYDNDQVHRFLQTHLLHWLEALSWMQNILEGVRAILSLESITLTSDCPRLHYFIYDIKRFALYYRSTIKRVPIQIYSIALVSAPANSIVRNQFEDKIPKYIQKRPDVQKNWSPLLYTLEGHSDSVNAVAFSRDGKQLASAADDQTVKLWDAATGAALQTLKGHSGTVPAVAFSPDGKQLASGSADRTVRLWDTATGAVLQTLKGHSDWVLTVAFSLDGKQLASGSRDKTVRIWDVATGAALQTLKGHSDWVLTVAFSPDGKQLASGSLDKTVRLWDVATGAALQTLEGYSDWVNAVAFSPDGKQLASASYDQTVKLWDVAIGAVL</sequence>
<keyword evidence="2" id="KW-0677">Repeat</keyword>
<dbReference type="OrthoDB" id="194358at2759"/>
<feature type="domain" description="Heterokaryon incompatibility" evidence="5">
    <location>
        <begin position="50"/>
        <end position="182"/>
    </location>
</feature>
<feature type="repeat" description="WD" evidence="4">
    <location>
        <begin position="899"/>
        <end position="940"/>
    </location>
</feature>
<feature type="repeat" description="WD" evidence="4">
    <location>
        <begin position="857"/>
        <end position="898"/>
    </location>
</feature>
<dbReference type="InterPro" id="IPR019775">
    <property type="entry name" value="WD40_repeat_CS"/>
</dbReference>
<evidence type="ECO:0000256" key="2">
    <source>
        <dbReference type="ARBA" id="ARBA00022737"/>
    </source>
</evidence>
<evidence type="ECO:0000313" key="7">
    <source>
        <dbReference type="Proteomes" id="UP000235786"/>
    </source>
</evidence>
<dbReference type="InterPro" id="IPR010730">
    <property type="entry name" value="HET"/>
</dbReference>
<keyword evidence="1 4" id="KW-0853">WD repeat</keyword>
<dbReference type="SUPFAM" id="SSF50978">
    <property type="entry name" value="WD40 repeat-like"/>
    <property type="match status" value="1"/>
</dbReference>
<evidence type="ECO:0000313" key="6">
    <source>
        <dbReference type="EMBL" id="PMD34463.1"/>
    </source>
</evidence>
<name>A0A2J6R7G7_HYAVF</name>
<dbReference type="PRINTS" id="PR00320">
    <property type="entry name" value="GPROTEINBRPT"/>
</dbReference>
<proteinExistence type="predicted"/>
<dbReference type="PANTHER" id="PTHR15622:SF2">
    <property type="entry name" value="U4_U6 SMALL NUCLEAR RIBONUCLEOPROTEIN PRP4"/>
    <property type="match status" value="1"/>
</dbReference>
<dbReference type="Pfam" id="PF00400">
    <property type="entry name" value="WD40"/>
    <property type="match status" value="5"/>
</dbReference>
<dbReference type="PROSITE" id="PS50082">
    <property type="entry name" value="WD_REPEATS_2"/>
    <property type="match status" value="5"/>
</dbReference>
<feature type="repeat" description="WD" evidence="4">
    <location>
        <begin position="983"/>
        <end position="1022"/>
    </location>
</feature>
<dbReference type="SMART" id="SM00320">
    <property type="entry name" value="WD40"/>
    <property type="match status" value="5"/>
</dbReference>
<dbReference type="PROSITE" id="PS50294">
    <property type="entry name" value="WD_REPEATS_REGION"/>
    <property type="match status" value="5"/>
</dbReference>
<evidence type="ECO:0000256" key="1">
    <source>
        <dbReference type="ARBA" id="ARBA00022574"/>
    </source>
</evidence>
<evidence type="ECO:0000256" key="3">
    <source>
        <dbReference type="ARBA" id="ARBA00022786"/>
    </source>
</evidence>
<dbReference type="InterPro" id="IPR020472">
    <property type="entry name" value="WD40_PAC1"/>
</dbReference>
<protein>
    <recommendedName>
        <fullName evidence="5">Heterokaryon incompatibility domain-containing protein</fullName>
    </recommendedName>
</protein>
<feature type="repeat" description="WD" evidence="4">
    <location>
        <begin position="941"/>
        <end position="982"/>
    </location>
</feature>
<evidence type="ECO:0000259" key="5">
    <source>
        <dbReference type="Pfam" id="PF06985"/>
    </source>
</evidence>
<keyword evidence="7" id="KW-1185">Reference proteome</keyword>